<dbReference type="AlphaFoldDB" id="A0A1E3X4E0"/>
<protein>
    <submittedName>
        <fullName evidence="2">Uncharacterized protein</fullName>
    </submittedName>
</protein>
<dbReference type="Proteomes" id="UP000094056">
    <property type="component" value="Unassembled WGS sequence"/>
</dbReference>
<dbReference type="EMBL" id="MAYW01000216">
    <property type="protein sequence ID" value="ODS30495.1"/>
    <property type="molecule type" value="Genomic_DNA"/>
</dbReference>
<feature type="region of interest" description="Disordered" evidence="1">
    <location>
        <begin position="1"/>
        <end position="20"/>
    </location>
</feature>
<reference evidence="2 3" key="1">
    <citation type="submission" date="2016-07" db="EMBL/GenBank/DDBJ databases">
        <title>Draft genome of Scalindua rubra, obtained from a brine-seawater interface in the Red Sea, sheds light on salt adaptation in anammox bacteria.</title>
        <authorList>
            <person name="Speth D.R."/>
            <person name="Lagkouvardos I."/>
            <person name="Wang Y."/>
            <person name="Qian P.-Y."/>
            <person name="Dutilh B.E."/>
            <person name="Jetten M.S."/>
        </authorList>
    </citation>
    <scope>NUCLEOTIDE SEQUENCE [LARGE SCALE GENOMIC DNA]</scope>
    <source>
        <strain evidence="2">BSI-1</strain>
    </source>
</reference>
<name>A0A1E3X4E0_9BACT</name>
<evidence type="ECO:0000313" key="2">
    <source>
        <dbReference type="EMBL" id="ODS30495.1"/>
    </source>
</evidence>
<accession>A0A1E3X4E0</accession>
<proteinExistence type="predicted"/>
<evidence type="ECO:0000256" key="1">
    <source>
        <dbReference type="SAM" id="MobiDB-lite"/>
    </source>
</evidence>
<sequence length="82" mass="9440">MADYKVQNKLVHSPPERPSRAGVHQFFCIMKRGLLMRKSPNKGIIFENEVAEKLKGMVFDHVKETKRSRECGADILAFRIPL</sequence>
<comment type="caution">
    <text evidence="2">The sequence shown here is derived from an EMBL/GenBank/DDBJ whole genome shotgun (WGS) entry which is preliminary data.</text>
</comment>
<gene>
    <name evidence="2" type="ORF">SCARUB_04399</name>
</gene>
<organism evidence="2 3">
    <name type="scientific">Candidatus Scalindua rubra</name>
    <dbReference type="NCBI Taxonomy" id="1872076"/>
    <lineage>
        <taxon>Bacteria</taxon>
        <taxon>Pseudomonadati</taxon>
        <taxon>Planctomycetota</taxon>
        <taxon>Candidatus Brocadiia</taxon>
        <taxon>Candidatus Brocadiales</taxon>
        <taxon>Candidatus Scalinduaceae</taxon>
        <taxon>Candidatus Scalindua</taxon>
    </lineage>
</organism>
<evidence type="ECO:0000313" key="3">
    <source>
        <dbReference type="Proteomes" id="UP000094056"/>
    </source>
</evidence>